<reference evidence="1 2" key="1">
    <citation type="submission" date="2016-03" db="EMBL/GenBank/DDBJ databases">
        <title>Choanephora cucurbitarum.</title>
        <authorList>
            <person name="Min B."/>
            <person name="Park H."/>
            <person name="Park J.-H."/>
            <person name="Shin H.-D."/>
            <person name="Choi I.-G."/>
        </authorList>
    </citation>
    <scope>NUCLEOTIDE SEQUENCE [LARGE SCALE GENOMIC DNA]</scope>
    <source>
        <strain evidence="1 2">KUS-F28377</strain>
    </source>
</reference>
<dbReference type="Proteomes" id="UP000093000">
    <property type="component" value="Unassembled WGS sequence"/>
</dbReference>
<gene>
    <name evidence="1" type="ORF">A0J61_02917</name>
</gene>
<dbReference type="OrthoDB" id="3365310at2759"/>
<organism evidence="1 2">
    <name type="scientific">Choanephora cucurbitarum</name>
    <dbReference type="NCBI Taxonomy" id="101091"/>
    <lineage>
        <taxon>Eukaryota</taxon>
        <taxon>Fungi</taxon>
        <taxon>Fungi incertae sedis</taxon>
        <taxon>Mucoromycota</taxon>
        <taxon>Mucoromycotina</taxon>
        <taxon>Mucoromycetes</taxon>
        <taxon>Mucorales</taxon>
        <taxon>Mucorineae</taxon>
        <taxon>Choanephoraceae</taxon>
        <taxon>Choanephoroideae</taxon>
        <taxon>Choanephora</taxon>
    </lineage>
</organism>
<dbReference type="EMBL" id="LUGH01000117">
    <property type="protein sequence ID" value="OBZ89045.1"/>
    <property type="molecule type" value="Genomic_DNA"/>
</dbReference>
<comment type="caution">
    <text evidence="1">The sequence shown here is derived from an EMBL/GenBank/DDBJ whole genome shotgun (WGS) entry which is preliminary data.</text>
</comment>
<evidence type="ECO:0000313" key="1">
    <source>
        <dbReference type="EMBL" id="OBZ89045.1"/>
    </source>
</evidence>
<dbReference type="AlphaFoldDB" id="A0A1C7NJ21"/>
<accession>A0A1C7NJ21</accession>
<proteinExistence type="predicted"/>
<sequence length="196" mass="22415">MLLTKVLGKPHVNRIQWLYRRTKVTVTKVEPSPEATIKRPTPILLVRVVLNGIDAKPWARCWQSRMSQLGYSSVDAAIDVESTDHSLSKYYEELSQVTAELSFFPPLMISHGMLAWRISQKYVSNKPLSGLVMIGNEEQDATVDLSVYPDDTFEPHFPIYMISRQAPPEFLEGWIDYDLPKNESDQVIAWMNDIGM</sequence>
<name>A0A1C7NJ21_9FUNG</name>
<protein>
    <submittedName>
        <fullName evidence="1">Uncharacterized protein</fullName>
    </submittedName>
</protein>
<keyword evidence="2" id="KW-1185">Reference proteome</keyword>
<dbReference type="InParanoid" id="A0A1C7NJ21"/>
<evidence type="ECO:0000313" key="2">
    <source>
        <dbReference type="Proteomes" id="UP000093000"/>
    </source>
</evidence>